<dbReference type="GO" id="GO:0022857">
    <property type="term" value="F:transmembrane transporter activity"/>
    <property type="evidence" value="ECO:0007669"/>
    <property type="project" value="InterPro"/>
</dbReference>
<evidence type="ECO:0000256" key="2">
    <source>
        <dbReference type="ARBA" id="ARBA00022448"/>
    </source>
</evidence>
<evidence type="ECO:0000256" key="1">
    <source>
        <dbReference type="ARBA" id="ARBA00004141"/>
    </source>
</evidence>
<feature type="transmembrane region" description="Helical" evidence="6">
    <location>
        <begin position="412"/>
        <end position="429"/>
    </location>
</feature>
<dbReference type="GO" id="GO:0016020">
    <property type="term" value="C:membrane"/>
    <property type="evidence" value="ECO:0007669"/>
    <property type="project" value="UniProtKB-SubCell"/>
</dbReference>
<dbReference type="InterPro" id="IPR007568">
    <property type="entry name" value="RTA1"/>
</dbReference>
<feature type="transmembrane region" description="Helical" evidence="6">
    <location>
        <begin position="88"/>
        <end position="106"/>
    </location>
</feature>
<feature type="transmembrane region" description="Helical" evidence="6">
    <location>
        <begin position="267"/>
        <end position="287"/>
    </location>
</feature>
<feature type="transmembrane region" description="Helical" evidence="6">
    <location>
        <begin position="852"/>
        <end position="873"/>
    </location>
</feature>
<reference evidence="7 8" key="1">
    <citation type="submission" date="2020-03" db="EMBL/GenBank/DDBJ databases">
        <title>Draft Genome Sequence of Cudoniella acicularis.</title>
        <authorList>
            <person name="Buettner E."/>
            <person name="Kellner H."/>
        </authorList>
    </citation>
    <scope>NUCLEOTIDE SEQUENCE [LARGE SCALE GENOMIC DNA]</scope>
    <source>
        <strain evidence="7 8">DSM 108380</strain>
    </source>
</reference>
<evidence type="ECO:0000256" key="6">
    <source>
        <dbReference type="SAM" id="Phobius"/>
    </source>
</evidence>
<dbReference type="Proteomes" id="UP000566819">
    <property type="component" value="Unassembled WGS sequence"/>
</dbReference>
<feature type="transmembrane region" description="Helical" evidence="6">
    <location>
        <begin position="307"/>
        <end position="330"/>
    </location>
</feature>
<evidence type="ECO:0000313" key="7">
    <source>
        <dbReference type="EMBL" id="KAF4622763.1"/>
    </source>
</evidence>
<proteinExistence type="predicted"/>
<dbReference type="InterPro" id="IPR002293">
    <property type="entry name" value="AA/rel_permease1"/>
</dbReference>
<feature type="transmembrane region" description="Helical" evidence="6">
    <location>
        <begin position="510"/>
        <end position="528"/>
    </location>
</feature>
<keyword evidence="4 6" id="KW-1133">Transmembrane helix</keyword>
<accession>A0A8H4R4I2</accession>
<dbReference type="PANTHER" id="PTHR45649">
    <property type="entry name" value="AMINO-ACID PERMEASE BAT1"/>
    <property type="match status" value="1"/>
</dbReference>
<comment type="subcellular location">
    <subcellularLocation>
        <location evidence="1">Membrane</location>
        <topology evidence="1">Multi-pass membrane protein</topology>
    </subcellularLocation>
</comment>
<feature type="transmembrane region" description="Helical" evidence="6">
    <location>
        <begin position="929"/>
        <end position="951"/>
    </location>
</feature>
<feature type="transmembrane region" description="Helical" evidence="6">
    <location>
        <begin position="159"/>
        <end position="181"/>
    </location>
</feature>
<organism evidence="7 8">
    <name type="scientific">Cudoniella acicularis</name>
    <dbReference type="NCBI Taxonomy" id="354080"/>
    <lineage>
        <taxon>Eukaryota</taxon>
        <taxon>Fungi</taxon>
        <taxon>Dikarya</taxon>
        <taxon>Ascomycota</taxon>
        <taxon>Pezizomycotina</taxon>
        <taxon>Leotiomycetes</taxon>
        <taxon>Helotiales</taxon>
        <taxon>Tricladiaceae</taxon>
        <taxon>Cudoniella</taxon>
    </lineage>
</organism>
<feature type="transmembrane region" description="Helical" evidence="6">
    <location>
        <begin position="677"/>
        <end position="697"/>
    </location>
</feature>
<dbReference type="PANTHER" id="PTHR45649:SF29">
    <property type="entry name" value="AMINO ACID TRANSPORTER (EUROFUNG)"/>
    <property type="match status" value="1"/>
</dbReference>
<protein>
    <recommendedName>
        <fullName evidence="9">Amino acid transporter</fullName>
    </recommendedName>
</protein>
<feature type="transmembrane region" description="Helical" evidence="6">
    <location>
        <begin position="193"/>
        <end position="210"/>
    </location>
</feature>
<feature type="transmembrane region" description="Helical" evidence="6">
    <location>
        <begin position="478"/>
        <end position="498"/>
    </location>
</feature>
<comment type="caution">
    <text evidence="7">The sequence shown here is derived from an EMBL/GenBank/DDBJ whole genome shotgun (WGS) entry which is preliminary data.</text>
</comment>
<dbReference type="Gene3D" id="1.20.1740.10">
    <property type="entry name" value="Amino acid/polyamine transporter I"/>
    <property type="match status" value="1"/>
</dbReference>
<dbReference type="Pfam" id="PF04479">
    <property type="entry name" value="RTA1"/>
    <property type="match status" value="1"/>
</dbReference>
<keyword evidence="3 6" id="KW-0812">Transmembrane</keyword>
<feature type="transmembrane region" description="Helical" evidence="6">
    <location>
        <begin position="436"/>
        <end position="458"/>
    </location>
</feature>
<feature type="transmembrane region" description="Helical" evidence="6">
    <location>
        <begin position="894"/>
        <end position="917"/>
    </location>
</feature>
<feature type="transmembrane region" description="Helical" evidence="6">
    <location>
        <begin position="52"/>
        <end position="76"/>
    </location>
</feature>
<keyword evidence="5 6" id="KW-0472">Membrane</keyword>
<sequence length="982" mass="106927">MATNRHRIVDESNLHVTSIFKSGDHAVLGRKVDNDEEILVALGYKQEFKRDFSIWSSFSVSFSVLGLLPSIASTLGYNLGYSGPAGSVWGWLVAGLFIQCVALAMAELCSSMPTAGGLYYASAVLAPEGWGPLCAWVSLLEPVEAMHTKYIEITGWSNFLGLATGPCSVNYALAAMILTAAEIANPDYVAQTYQIYLLLLALLIIDGLLTMNSTKLIGRLNLFGAIFNLIVVFIFIIWMPAGSISTPKGNPNSEVWTSEGIINGTEWPTGFAFLMGFLSVIWTIAGYDAPFHLSEECSNSNIASPRAIVMTAQMGLYLGWAIILVIAYTVQNIEEVVAGPYGQPLGSLCLQVLGPKAGLAMFSLNIVAQFFVGQGITVSASRVTFAYSRDGALPFSSWLSVVNKYTETPVNAVWTVLFIDALLGLLMFASPAAISAVFSIGAIGQYIAFIFPIALKLFVAGDKFRPGPWHLGRFSKPIGVAACAFVALMIPVLCFPATNGKDLTAFNMNYSCLIYGGSMFLALLWYAVDARKRFKGPRINVEHLGMASRVLDGQIGGVRESEKDGEEPLEVQIHREALADFPGYVDGILQNALGLFLHLSIYCPRLVPKELGFQDSDSSFPFKYFPIPSTLGRITFTFPLCWVADDIVLTWLLHFCLISFEVFNGQKSSPNYRSLKVAMNLLQFLLFTGWGVNALIATPYPTSTVFSTPTSTLHPRDDTSSPVPTASPAQTDIYFSTTSLIIIPGVTNDHVTIPAKTITLVLPTCSQTITPDANGYVPPGTCGALYSYYPSFVAAVITTILFGCLSVAHIFLAAKWKATYCWPLIVGVLWETLGFTTRSISTKYQQSTGLELTTSLFVLLAPLWINAHAYITLSHLLYTFHPTRSLCGISARTLSTLFVSLDLISFVIQLIGGSWAGPSSPEADIMKGIHIYMGGIGIQQFFIFVFLFLGVKFQREMRAFEQIGKVGSGKEWKKLFSASSSV</sequence>
<feature type="transmembrane region" description="Helical" evidence="6">
    <location>
        <begin position="788"/>
        <end position="813"/>
    </location>
</feature>
<evidence type="ECO:0000256" key="4">
    <source>
        <dbReference type="ARBA" id="ARBA00022989"/>
    </source>
</evidence>
<dbReference type="EMBL" id="JAAMPI010001838">
    <property type="protein sequence ID" value="KAF4622763.1"/>
    <property type="molecule type" value="Genomic_DNA"/>
</dbReference>
<gene>
    <name evidence="7" type="ORF">G7Y89_g14262</name>
</gene>
<name>A0A8H4R4I2_9HELO</name>
<evidence type="ECO:0000256" key="5">
    <source>
        <dbReference type="ARBA" id="ARBA00023136"/>
    </source>
</evidence>
<feature type="transmembrane region" description="Helical" evidence="6">
    <location>
        <begin position="222"/>
        <end position="241"/>
    </location>
</feature>
<evidence type="ECO:0000313" key="8">
    <source>
        <dbReference type="Proteomes" id="UP000566819"/>
    </source>
</evidence>
<dbReference type="OrthoDB" id="4476201at2759"/>
<keyword evidence="2" id="KW-0813">Transport</keyword>
<feature type="transmembrane region" description="Helical" evidence="6">
    <location>
        <begin position="820"/>
        <end position="840"/>
    </location>
</feature>
<evidence type="ECO:0008006" key="9">
    <source>
        <dbReference type="Google" id="ProtNLM"/>
    </source>
</evidence>
<evidence type="ECO:0000256" key="3">
    <source>
        <dbReference type="ARBA" id="ARBA00022692"/>
    </source>
</evidence>
<keyword evidence="8" id="KW-1185">Reference proteome</keyword>
<dbReference type="AlphaFoldDB" id="A0A8H4R4I2"/>
<dbReference type="Pfam" id="PF13520">
    <property type="entry name" value="AA_permease_2"/>
    <property type="match status" value="1"/>
</dbReference>